<dbReference type="GO" id="GO:0009002">
    <property type="term" value="F:serine-type D-Ala-D-Ala carboxypeptidase activity"/>
    <property type="evidence" value="ECO:0007669"/>
    <property type="project" value="UniProtKB-EC"/>
</dbReference>
<feature type="transmembrane region" description="Helical" evidence="15">
    <location>
        <begin position="12"/>
        <end position="35"/>
    </location>
</feature>
<dbReference type="InterPro" id="IPR050515">
    <property type="entry name" value="Beta-lactam/transpept"/>
</dbReference>
<keyword evidence="9" id="KW-0573">Peptidoglycan synthesis</keyword>
<name>A0A969PNX7_9BACI</name>
<keyword evidence="6" id="KW-1003">Cell membrane</keyword>
<comment type="caution">
    <text evidence="18">The sequence shown here is derived from an EMBL/GenBank/DDBJ whole genome shotgun (WGS) entry which is preliminary data.</text>
</comment>
<dbReference type="Gene3D" id="1.10.10.1230">
    <property type="entry name" value="Penicillin-binding protein, N-terminal non-catalytic domain, head sub-domain"/>
    <property type="match status" value="1"/>
</dbReference>
<dbReference type="Pfam" id="PF00905">
    <property type="entry name" value="Transpeptidase"/>
    <property type="match status" value="1"/>
</dbReference>
<dbReference type="PANTHER" id="PTHR30627:SF2">
    <property type="entry name" value="PEPTIDOGLYCAN D,D-TRANSPEPTIDASE MRDA"/>
    <property type="match status" value="1"/>
</dbReference>
<keyword evidence="19" id="KW-1185">Reference proteome</keyword>
<feature type="region of interest" description="Disordered" evidence="14">
    <location>
        <begin position="658"/>
        <end position="684"/>
    </location>
</feature>
<dbReference type="SUPFAM" id="SSF56519">
    <property type="entry name" value="Penicillin binding protein dimerisation domain"/>
    <property type="match status" value="1"/>
</dbReference>
<keyword evidence="10 15" id="KW-1133">Transmembrane helix</keyword>
<feature type="domain" description="Penicillin-binding protein transpeptidase" evidence="16">
    <location>
        <begin position="338"/>
        <end position="653"/>
    </location>
</feature>
<evidence type="ECO:0000259" key="17">
    <source>
        <dbReference type="Pfam" id="PF03717"/>
    </source>
</evidence>
<keyword evidence="12" id="KW-0961">Cell wall biogenesis/degradation</keyword>
<sequence length="684" mass="75872">MSDKLIHKSHLSIRLNILFFVVFLLFSILVLRLGVVQIVQGEGFQEQLEGEVSTSEAVEAPRGLMYDRYGNKLVDNELQLTVTYTNRNRPQETLLDTAERLNEFITLDTEGVETRFDRERREFWSLLNEEEFLEKLSLEEQSEADLSDGEAHQYRIESITEEELATFSDTDYEVFMIWRELNAGFNDVPHKVKRGVEYEEAARIMEHIDQLEGVDIIRDSVRRYVYADQLRNVFGSVGSIERDDLSAYLAQGYERNEEVGNSYLEAQYESVLRGRKGERESYLDSSGSTVRQPSESPGSRGQDLKLTFDMELYQQISTVIDDVLEDRSGDFVGDPDAYVVMMEPDTGEVLAMAGAGGGAADLRTFNASFEVGSAMKGATVLAGYDTGVLPPGSGVYDRPLNLPDSPTISSVNNMGYVDDLTALERSSNIYMVEVAMRLVDYVPGVSGRNWGNFTQGYDILRSYYHQFGLGVETGIDLPGESAGINGGNPLFPGNMLYLSFGQFDTYTPMQLAQYASVIANDGVRIAPRVVSEILEPDPQSGGLGTIAHQFEPKILNTINVDQQYFDRIQTGFYRVVNGSQGTARAYFQDLDVEVAGKTGTAQVRVDGQDANNQTFAGYAPYDDPEVAFAVLVPGADSDSDASGIANTIAEQALEAYYELQEERSGPERPEGGSEVDEPENDPAD</sequence>
<feature type="compositionally biased region" description="Polar residues" evidence="14">
    <location>
        <begin position="283"/>
        <end position="299"/>
    </location>
</feature>
<dbReference type="AlphaFoldDB" id="A0A969PNX7"/>
<gene>
    <name evidence="18" type="ORF">HCN83_08760</name>
</gene>
<evidence type="ECO:0000313" key="18">
    <source>
        <dbReference type="EMBL" id="NJP37676.1"/>
    </source>
</evidence>
<feature type="compositionally biased region" description="Basic and acidic residues" evidence="14">
    <location>
        <begin position="660"/>
        <end position="671"/>
    </location>
</feature>
<dbReference type="EC" id="3.4.16.4" evidence="5"/>
<dbReference type="RefSeq" id="WP_168006425.1">
    <property type="nucleotide sequence ID" value="NZ_JAATHJ010000010.1"/>
</dbReference>
<evidence type="ECO:0000256" key="13">
    <source>
        <dbReference type="ARBA" id="ARBA00034000"/>
    </source>
</evidence>
<evidence type="ECO:0000256" key="7">
    <source>
        <dbReference type="ARBA" id="ARBA00022692"/>
    </source>
</evidence>
<evidence type="ECO:0000256" key="6">
    <source>
        <dbReference type="ARBA" id="ARBA00022475"/>
    </source>
</evidence>
<organism evidence="18 19">
    <name type="scientific">Alkalicoccus luteus</name>
    <dbReference type="NCBI Taxonomy" id="1237094"/>
    <lineage>
        <taxon>Bacteria</taxon>
        <taxon>Bacillati</taxon>
        <taxon>Bacillota</taxon>
        <taxon>Bacilli</taxon>
        <taxon>Bacillales</taxon>
        <taxon>Bacillaceae</taxon>
        <taxon>Alkalicoccus</taxon>
    </lineage>
</organism>
<evidence type="ECO:0000256" key="8">
    <source>
        <dbReference type="ARBA" id="ARBA00022960"/>
    </source>
</evidence>
<dbReference type="Proteomes" id="UP000752012">
    <property type="component" value="Unassembled WGS sequence"/>
</dbReference>
<keyword evidence="8" id="KW-0133">Cell shape</keyword>
<reference evidence="18 19" key="1">
    <citation type="submission" date="2020-03" db="EMBL/GenBank/DDBJ databases">
        <title>Assessment of the enzymatic potential of alkaline-tolerant lipase obtained from Bacillus luteus H11 (technogenic soil) for the bioremediation of saline soils contaminated with petroleum substances.</title>
        <authorList>
            <person name="Kalwasinska A."/>
        </authorList>
    </citation>
    <scope>NUCLEOTIDE SEQUENCE [LARGE SCALE GENOMIC DNA]</scope>
    <source>
        <strain evidence="18 19">H11</strain>
    </source>
</reference>
<dbReference type="Pfam" id="PF03717">
    <property type="entry name" value="PBP_dimer"/>
    <property type="match status" value="1"/>
</dbReference>
<feature type="compositionally biased region" description="Acidic residues" evidence="14">
    <location>
        <begin position="673"/>
        <end position="684"/>
    </location>
</feature>
<evidence type="ECO:0000256" key="3">
    <source>
        <dbReference type="ARBA" id="ARBA00004752"/>
    </source>
</evidence>
<evidence type="ECO:0000256" key="9">
    <source>
        <dbReference type="ARBA" id="ARBA00022984"/>
    </source>
</evidence>
<dbReference type="InterPro" id="IPR001460">
    <property type="entry name" value="PCN-bd_Tpept"/>
</dbReference>
<accession>A0A969PNX7</accession>
<dbReference type="InterPro" id="IPR005311">
    <property type="entry name" value="PBP_dimer"/>
</dbReference>
<evidence type="ECO:0000256" key="14">
    <source>
        <dbReference type="SAM" id="MobiDB-lite"/>
    </source>
</evidence>
<dbReference type="GO" id="GO:0008658">
    <property type="term" value="F:penicillin binding"/>
    <property type="evidence" value="ECO:0007669"/>
    <property type="project" value="InterPro"/>
</dbReference>
<evidence type="ECO:0000256" key="10">
    <source>
        <dbReference type="ARBA" id="ARBA00022989"/>
    </source>
</evidence>
<dbReference type="EMBL" id="JAATHJ010000010">
    <property type="protein sequence ID" value="NJP37676.1"/>
    <property type="molecule type" value="Genomic_DNA"/>
</dbReference>
<dbReference type="GO" id="GO:0071972">
    <property type="term" value="F:peptidoglycan L,D-transpeptidase activity"/>
    <property type="evidence" value="ECO:0007669"/>
    <property type="project" value="TreeGrafter"/>
</dbReference>
<protein>
    <recommendedName>
        <fullName evidence="5">serine-type D-Ala-D-Ala carboxypeptidase</fullName>
        <ecNumber evidence="5">3.4.16.4</ecNumber>
    </recommendedName>
</protein>
<comment type="subcellular location">
    <subcellularLocation>
        <location evidence="2">Cell membrane</location>
    </subcellularLocation>
    <subcellularLocation>
        <location evidence="1">Membrane</location>
        <topology evidence="1">Single-pass membrane protein</topology>
    </subcellularLocation>
</comment>
<evidence type="ECO:0000259" key="16">
    <source>
        <dbReference type="Pfam" id="PF00905"/>
    </source>
</evidence>
<dbReference type="Gene3D" id="3.90.1310.10">
    <property type="entry name" value="Penicillin-binding protein 2a (Domain 2)"/>
    <property type="match status" value="1"/>
</dbReference>
<proteinExistence type="inferred from homology"/>
<dbReference type="GO" id="GO:0071555">
    <property type="term" value="P:cell wall organization"/>
    <property type="evidence" value="ECO:0007669"/>
    <property type="project" value="UniProtKB-KW"/>
</dbReference>
<evidence type="ECO:0000256" key="4">
    <source>
        <dbReference type="ARBA" id="ARBA00007171"/>
    </source>
</evidence>
<dbReference type="PANTHER" id="PTHR30627">
    <property type="entry name" value="PEPTIDOGLYCAN D,D-TRANSPEPTIDASE"/>
    <property type="match status" value="1"/>
</dbReference>
<feature type="domain" description="Penicillin-binding protein dimerisation" evidence="17">
    <location>
        <begin position="58"/>
        <end position="292"/>
    </location>
</feature>
<dbReference type="InterPro" id="IPR012338">
    <property type="entry name" value="Beta-lactam/transpept-like"/>
</dbReference>
<dbReference type="Gene3D" id="3.40.710.10">
    <property type="entry name" value="DD-peptidase/beta-lactamase superfamily"/>
    <property type="match status" value="1"/>
</dbReference>
<evidence type="ECO:0000313" key="19">
    <source>
        <dbReference type="Proteomes" id="UP000752012"/>
    </source>
</evidence>
<evidence type="ECO:0000256" key="12">
    <source>
        <dbReference type="ARBA" id="ARBA00023316"/>
    </source>
</evidence>
<dbReference type="InterPro" id="IPR036138">
    <property type="entry name" value="PBP_dimer_sf"/>
</dbReference>
<evidence type="ECO:0000256" key="5">
    <source>
        <dbReference type="ARBA" id="ARBA00012448"/>
    </source>
</evidence>
<keyword evidence="7 15" id="KW-0812">Transmembrane</keyword>
<dbReference type="SUPFAM" id="SSF56601">
    <property type="entry name" value="beta-lactamase/transpeptidase-like"/>
    <property type="match status" value="1"/>
</dbReference>
<comment type="pathway">
    <text evidence="3">Cell wall biogenesis; peptidoglycan biosynthesis.</text>
</comment>
<evidence type="ECO:0000256" key="1">
    <source>
        <dbReference type="ARBA" id="ARBA00004167"/>
    </source>
</evidence>
<evidence type="ECO:0000256" key="11">
    <source>
        <dbReference type="ARBA" id="ARBA00023136"/>
    </source>
</evidence>
<comment type="similarity">
    <text evidence="4">Belongs to the transpeptidase family.</text>
</comment>
<evidence type="ECO:0000256" key="15">
    <source>
        <dbReference type="SAM" id="Phobius"/>
    </source>
</evidence>
<feature type="region of interest" description="Disordered" evidence="14">
    <location>
        <begin position="279"/>
        <end position="302"/>
    </location>
</feature>
<dbReference type="GO" id="GO:0009252">
    <property type="term" value="P:peptidoglycan biosynthetic process"/>
    <property type="evidence" value="ECO:0007669"/>
    <property type="project" value="UniProtKB-KW"/>
</dbReference>
<evidence type="ECO:0000256" key="2">
    <source>
        <dbReference type="ARBA" id="ARBA00004236"/>
    </source>
</evidence>
<dbReference type="GO" id="GO:0005886">
    <property type="term" value="C:plasma membrane"/>
    <property type="evidence" value="ECO:0007669"/>
    <property type="project" value="UniProtKB-SubCell"/>
</dbReference>
<keyword evidence="11 15" id="KW-0472">Membrane</keyword>
<comment type="catalytic activity">
    <reaction evidence="13">
        <text>Preferential cleavage: (Ac)2-L-Lys-D-Ala-|-D-Ala. Also transpeptidation of peptidyl-alanyl moieties that are N-acyl substituents of D-alanine.</text>
        <dbReference type="EC" id="3.4.16.4"/>
    </reaction>
</comment>
<dbReference type="GO" id="GO:0008360">
    <property type="term" value="P:regulation of cell shape"/>
    <property type="evidence" value="ECO:0007669"/>
    <property type="project" value="UniProtKB-KW"/>
</dbReference>